<dbReference type="OMA" id="QTTSMLR"/>
<dbReference type="GO" id="GO:0016491">
    <property type="term" value="F:oxidoreductase activity"/>
    <property type="evidence" value="ECO:0007669"/>
    <property type="project" value="UniProtKB-KW"/>
</dbReference>
<organism evidence="5 6">
    <name type="scientific">Pyronema omphalodes (strain CBS 100304)</name>
    <name type="common">Pyronema confluens</name>
    <dbReference type="NCBI Taxonomy" id="1076935"/>
    <lineage>
        <taxon>Eukaryota</taxon>
        <taxon>Fungi</taxon>
        <taxon>Dikarya</taxon>
        <taxon>Ascomycota</taxon>
        <taxon>Pezizomycotina</taxon>
        <taxon>Pezizomycetes</taxon>
        <taxon>Pezizales</taxon>
        <taxon>Pyronemataceae</taxon>
        <taxon>Pyronema</taxon>
    </lineage>
</organism>
<protein>
    <submittedName>
        <fullName evidence="5">Similar to Retinol dehydrogenase 12 acc. no. Q8BYK4</fullName>
    </submittedName>
</protein>
<dbReference type="eggNOG" id="KOG1208">
    <property type="taxonomic scope" value="Eukaryota"/>
</dbReference>
<dbReference type="InterPro" id="IPR002347">
    <property type="entry name" value="SDR_fam"/>
</dbReference>
<keyword evidence="2" id="KW-0521">NADP</keyword>
<dbReference type="OrthoDB" id="191139at2759"/>
<evidence type="ECO:0000256" key="3">
    <source>
        <dbReference type="ARBA" id="ARBA00023002"/>
    </source>
</evidence>
<dbReference type="PRINTS" id="PR00081">
    <property type="entry name" value="GDHRDH"/>
</dbReference>
<dbReference type="Gene3D" id="3.40.50.720">
    <property type="entry name" value="NAD(P)-binding Rossmann-like Domain"/>
    <property type="match status" value="1"/>
</dbReference>
<evidence type="ECO:0000256" key="4">
    <source>
        <dbReference type="RuleBase" id="RU000363"/>
    </source>
</evidence>
<reference evidence="5 6" key="1">
    <citation type="journal article" date="2013" name="PLoS Genet.">
        <title>The genome and development-dependent transcriptomes of Pyronema confluens: a window into fungal evolution.</title>
        <authorList>
            <person name="Traeger S."/>
            <person name="Altegoer F."/>
            <person name="Freitag M."/>
            <person name="Gabaldon T."/>
            <person name="Kempken F."/>
            <person name="Kumar A."/>
            <person name="Marcet-Houben M."/>
            <person name="Poggeler S."/>
            <person name="Stajich J.E."/>
            <person name="Nowrousian M."/>
        </authorList>
    </citation>
    <scope>NUCLEOTIDE SEQUENCE [LARGE SCALE GENOMIC DNA]</scope>
    <source>
        <strain evidence="6">CBS 100304</strain>
        <tissue evidence="5">Vegetative mycelium</tissue>
    </source>
</reference>
<dbReference type="CDD" id="cd05327">
    <property type="entry name" value="retinol-DH_like_SDR_c_like"/>
    <property type="match status" value="1"/>
</dbReference>
<evidence type="ECO:0000313" key="5">
    <source>
        <dbReference type="EMBL" id="CCX04229.1"/>
    </source>
</evidence>
<dbReference type="InterPro" id="IPR036291">
    <property type="entry name" value="NAD(P)-bd_dom_sf"/>
</dbReference>
<keyword evidence="3" id="KW-0560">Oxidoreductase</keyword>
<dbReference type="Proteomes" id="UP000018144">
    <property type="component" value="Unassembled WGS sequence"/>
</dbReference>
<evidence type="ECO:0000256" key="1">
    <source>
        <dbReference type="ARBA" id="ARBA00006484"/>
    </source>
</evidence>
<dbReference type="PRINTS" id="PR00080">
    <property type="entry name" value="SDRFAMILY"/>
</dbReference>
<proteinExistence type="inferred from homology"/>
<dbReference type="SUPFAM" id="SSF51735">
    <property type="entry name" value="NAD(P)-binding Rossmann-fold domains"/>
    <property type="match status" value="1"/>
</dbReference>
<accession>U4KXG3</accession>
<dbReference type="PANTHER" id="PTHR24320">
    <property type="entry name" value="RETINOL DEHYDROGENASE"/>
    <property type="match status" value="1"/>
</dbReference>
<sequence length="311" mass="33852">MAPAPEFELSTIPDQSGRVIIVTGGNTGLGKESIAALCKAGGKVYMASRTESKALAAIDDIKKTLPNADLHYLHLDLMSFSSVSAFAKSFLEKESRLDLLMNNAGVMAMPYSRTQEGYEIQFGTNHMGHYLLTKLLLPAIPAGGRIVNLSSFGHNAATSGINISAADHAKQVDQLAAQLESSSTWGRYGIAKLANILHAKELARRYPQITSVSCHPGVIISDLYNAFVGQSRIMGLGVSAVKCFTTPLEKGAFNQLFCATMPVENGGYYVPVGRLAEKAWWHEKPSKYAKDDKLAERLWEWSAEEVKKHGF</sequence>
<comment type="similarity">
    <text evidence="1 4">Belongs to the short-chain dehydrogenases/reductases (SDR) family.</text>
</comment>
<dbReference type="EMBL" id="HF935194">
    <property type="protein sequence ID" value="CCX04229.1"/>
    <property type="molecule type" value="Genomic_DNA"/>
</dbReference>
<keyword evidence="6" id="KW-1185">Reference proteome</keyword>
<evidence type="ECO:0000256" key="2">
    <source>
        <dbReference type="ARBA" id="ARBA00022857"/>
    </source>
</evidence>
<evidence type="ECO:0000313" key="6">
    <source>
        <dbReference type="Proteomes" id="UP000018144"/>
    </source>
</evidence>
<name>U4KXG3_PYROM</name>
<dbReference type="STRING" id="1076935.U4KXG3"/>
<dbReference type="AlphaFoldDB" id="U4KXG3"/>
<dbReference type="Pfam" id="PF00106">
    <property type="entry name" value="adh_short"/>
    <property type="match status" value="1"/>
</dbReference>
<dbReference type="PANTHER" id="PTHR24320:SF282">
    <property type="entry name" value="WW DOMAIN-CONTAINING OXIDOREDUCTASE"/>
    <property type="match status" value="1"/>
</dbReference>
<gene>
    <name evidence="5" type="ORF">PCON_01249</name>
</gene>